<feature type="compositionally biased region" description="Low complexity" evidence="1">
    <location>
        <begin position="383"/>
        <end position="403"/>
    </location>
</feature>
<dbReference type="EMBL" id="JBHTCG010000007">
    <property type="protein sequence ID" value="MFC7383140.1"/>
    <property type="molecule type" value="Genomic_DNA"/>
</dbReference>
<feature type="region of interest" description="Disordered" evidence="1">
    <location>
        <begin position="240"/>
        <end position="319"/>
    </location>
</feature>
<accession>A0ABW2P4Q3</accession>
<dbReference type="Gene3D" id="2.40.10.10">
    <property type="entry name" value="Trypsin-like serine proteases"/>
    <property type="match status" value="2"/>
</dbReference>
<dbReference type="SUPFAM" id="SSF52129">
    <property type="entry name" value="Caspase-like"/>
    <property type="match status" value="1"/>
</dbReference>
<dbReference type="Pfam" id="PF00656">
    <property type="entry name" value="Peptidase_C14"/>
    <property type="match status" value="1"/>
</dbReference>
<gene>
    <name evidence="3" type="ORF">ACFQSB_13045</name>
</gene>
<sequence>MVSPSGGTRAYALLIATDHYDDPAFGHLRTPGSDAAALAAVLADPLIGGYAVRVLHNRPAGELHLAVEDFFDGRGRDDLLFLYLSGHGYKDDFGVLSFAARDSLRTRMASTSVAAEFVRAQMHRSRSRRIVVALDCCYSGAFPFGTRHRGAAPVDVVERLSGRGRVVLTATSELEYAFEVDDGNRPAGVTRLAGGASSVFSEALIHGLRSGEADRDGDGYVDVGELYDYVYDRVRAGFPQQTPKMRGDIEGTLHVARSPRPHVRRDDGPSRAPWRPGEPESGRFPPGEGGTSGESGRTSETRTPVHGGRAGDTGRRVTARRGFGVTALLAGTRRGRPGRRVPVLLASGGALAAAAVAAWTVLPGMLSTVLAGTPGPNATTSAGHLSSTPSPGGSPSHTSASDLPKGTLALAATTQAGRDVVAEWTDPALRTATYFAYAPSVRPSKTGLEVAPPLRDKAGEVRFPKTLGKVFFRAGGERHWCSATSVQSKYHNVVVTAAHCVYDPATGRAREGWAFVPGFYEGRKPYGLYVGRAASVDTRFLRSGDQAHDVAFVVVYNGTNGERLGDTVGGQGLAWNLDGDSPAYAFGYPAGAHPDGDRGYTGVTPKWCAGTIRAASSSGGVPRGDVLSCPFTPGADGGPLLIRYDKGKHLGYVAGVVAGYADADGDRRFDRIYSPGFGDDVHDAYERAAALWSGGL</sequence>
<dbReference type="NCBIfam" id="NF047832">
    <property type="entry name" value="caspase_w_EACC1"/>
    <property type="match status" value="1"/>
</dbReference>
<dbReference type="InterPro" id="IPR029030">
    <property type="entry name" value="Caspase-like_dom_sf"/>
</dbReference>
<dbReference type="InterPro" id="IPR011600">
    <property type="entry name" value="Pept_C14_caspase"/>
</dbReference>
<protein>
    <submittedName>
        <fullName evidence="3">Caspase family protein</fullName>
    </submittedName>
</protein>
<feature type="region of interest" description="Disordered" evidence="1">
    <location>
        <begin position="377"/>
        <end position="403"/>
    </location>
</feature>
<dbReference type="Proteomes" id="UP001596496">
    <property type="component" value="Unassembled WGS sequence"/>
</dbReference>
<feature type="domain" description="Peptidase C14 caspase" evidence="2">
    <location>
        <begin position="10"/>
        <end position="244"/>
    </location>
</feature>
<comment type="caution">
    <text evidence="3">The sequence shown here is derived from an EMBL/GenBank/DDBJ whole genome shotgun (WGS) entry which is preliminary data.</text>
</comment>
<dbReference type="InterPro" id="IPR043504">
    <property type="entry name" value="Peptidase_S1_PA_chymotrypsin"/>
</dbReference>
<dbReference type="PROSITE" id="PS00134">
    <property type="entry name" value="TRYPSIN_HIS"/>
    <property type="match status" value="1"/>
</dbReference>
<dbReference type="InterPro" id="IPR018114">
    <property type="entry name" value="TRYPSIN_HIS"/>
</dbReference>
<name>A0ABW2P4Q3_9ACTN</name>
<dbReference type="PROSITE" id="PS00018">
    <property type="entry name" value="EF_HAND_1"/>
    <property type="match status" value="1"/>
</dbReference>
<proteinExistence type="predicted"/>
<evidence type="ECO:0000259" key="2">
    <source>
        <dbReference type="Pfam" id="PF00656"/>
    </source>
</evidence>
<evidence type="ECO:0000313" key="3">
    <source>
        <dbReference type="EMBL" id="MFC7383140.1"/>
    </source>
</evidence>
<reference evidence="4" key="1">
    <citation type="journal article" date="2019" name="Int. J. Syst. Evol. Microbiol.">
        <title>The Global Catalogue of Microorganisms (GCM) 10K type strain sequencing project: providing services to taxonomists for standard genome sequencing and annotation.</title>
        <authorList>
            <consortium name="The Broad Institute Genomics Platform"/>
            <consortium name="The Broad Institute Genome Sequencing Center for Infectious Disease"/>
            <person name="Wu L."/>
            <person name="Ma J."/>
        </authorList>
    </citation>
    <scope>NUCLEOTIDE SEQUENCE [LARGE SCALE GENOMIC DNA]</scope>
    <source>
        <strain evidence="4">CECT 7649</strain>
    </source>
</reference>
<dbReference type="InterPro" id="IPR009003">
    <property type="entry name" value="Peptidase_S1_PA"/>
</dbReference>
<evidence type="ECO:0000256" key="1">
    <source>
        <dbReference type="SAM" id="MobiDB-lite"/>
    </source>
</evidence>
<dbReference type="SUPFAM" id="SSF50494">
    <property type="entry name" value="Trypsin-like serine proteases"/>
    <property type="match status" value="1"/>
</dbReference>
<dbReference type="RefSeq" id="WP_380826567.1">
    <property type="nucleotide sequence ID" value="NZ_JBHTCG010000007.1"/>
</dbReference>
<dbReference type="InterPro" id="IPR018247">
    <property type="entry name" value="EF_Hand_1_Ca_BS"/>
</dbReference>
<organism evidence="3 4">
    <name type="scientific">Sphaerisporangium rhizosphaerae</name>
    <dbReference type="NCBI Taxonomy" id="2269375"/>
    <lineage>
        <taxon>Bacteria</taxon>
        <taxon>Bacillati</taxon>
        <taxon>Actinomycetota</taxon>
        <taxon>Actinomycetes</taxon>
        <taxon>Streptosporangiales</taxon>
        <taxon>Streptosporangiaceae</taxon>
        <taxon>Sphaerisporangium</taxon>
    </lineage>
</organism>
<evidence type="ECO:0000313" key="4">
    <source>
        <dbReference type="Proteomes" id="UP001596496"/>
    </source>
</evidence>
<keyword evidence="4" id="KW-1185">Reference proteome</keyword>
<dbReference type="Gene3D" id="3.40.50.1460">
    <property type="match status" value="1"/>
</dbReference>